<keyword evidence="1" id="KW-0012">Acyltransferase</keyword>
<dbReference type="AlphaFoldDB" id="A0A835Q1W1"/>
<feature type="domain" description="FAE" evidence="3">
    <location>
        <begin position="1"/>
        <end position="117"/>
    </location>
</feature>
<keyword evidence="2" id="KW-1133">Transmembrane helix</keyword>
<evidence type="ECO:0000313" key="4">
    <source>
        <dbReference type="EMBL" id="KAG0459957.1"/>
    </source>
</evidence>
<keyword evidence="2" id="KW-0472">Membrane</keyword>
<dbReference type="GO" id="GO:0016747">
    <property type="term" value="F:acyltransferase activity, transferring groups other than amino-acyl groups"/>
    <property type="evidence" value="ECO:0007669"/>
    <property type="project" value="InterPro"/>
</dbReference>
<protein>
    <recommendedName>
        <fullName evidence="3">FAE domain-containing protein</fullName>
    </recommendedName>
</protein>
<gene>
    <name evidence="4" type="ORF">HPP92_023085</name>
</gene>
<feature type="transmembrane region" description="Helical" evidence="2">
    <location>
        <begin position="130"/>
        <end position="156"/>
    </location>
</feature>
<keyword evidence="2" id="KW-0812">Transmembrane</keyword>
<dbReference type="OrthoDB" id="1929806at2759"/>
<organism evidence="4 5">
    <name type="scientific">Vanilla planifolia</name>
    <name type="common">Vanilla</name>
    <dbReference type="NCBI Taxonomy" id="51239"/>
    <lineage>
        <taxon>Eukaryota</taxon>
        <taxon>Viridiplantae</taxon>
        <taxon>Streptophyta</taxon>
        <taxon>Embryophyta</taxon>
        <taxon>Tracheophyta</taxon>
        <taxon>Spermatophyta</taxon>
        <taxon>Magnoliopsida</taxon>
        <taxon>Liliopsida</taxon>
        <taxon>Asparagales</taxon>
        <taxon>Orchidaceae</taxon>
        <taxon>Vanilloideae</taxon>
        <taxon>Vanilleae</taxon>
        <taxon>Vanilla</taxon>
    </lineage>
</organism>
<evidence type="ECO:0000259" key="3">
    <source>
        <dbReference type="Pfam" id="PF08392"/>
    </source>
</evidence>
<dbReference type="EMBL" id="JADCNM010000012">
    <property type="protein sequence ID" value="KAG0459957.1"/>
    <property type="molecule type" value="Genomic_DNA"/>
</dbReference>
<keyword evidence="1" id="KW-0808">Transferase</keyword>
<name>A0A835Q1W1_VANPL</name>
<comment type="caution">
    <text evidence="4">The sequence shown here is derived from an EMBL/GenBank/DDBJ whole genome shotgun (WGS) entry which is preliminary data.</text>
</comment>
<sequence length="160" mass="16850">MAAAREEPEQFVFGAPDNLFCDTGIKSKDIGALVVNCSLFNPNPSLSAMIVDRYKLQGNMLGFNLGGMGCSAGVNSIDLARDLLQVHRNTYAVVVSTEIITQNSYFGNRKSVLLPNSFSELEPPLSCSPIALLIAAVPIGAIAILLSPIALLIAAVPSTA</sequence>
<dbReference type="Gene3D" id="3.40.47.10">
    <property type="match status" value="1"/>
</dbReference>
<dbReference type="InterPro" id="IPR012392">
    <property type="entry name" value="3-ktacl-CoA_syn"/>
</dbReference>
<dbReference type="SUPFAM" id="SSF53901">
    <property type="entry name" value="Thiolase-like"/>
    <property type="match status" value="1"/>
</dbReference>
<dbReference type="Proteomes" id="UP000639772">
    <property type="component" value="Chromosome 12"/>
</dbReference>
<dbReference type="PANTHER" id="PTHR31561">
    <property type="entry name" value="3-KETOACYL-COA SYNTHASE"/>
    <property type="match status" value="1"/>
</dbReference>
<evidence type="ECO:0000256" key="1">
    <source>
        <dbReference type="ARBA" id="ARBA00023315"/>
    </source>
</evidence>
<dbReference type="InterPro" id="IPR013601">
    <property type="entry name" value="FAE1_typ3_polyketide_synth"/>
</dbReference>
<dbReference type="GO" id="GO:0016020">
    <property type="term" value="C:membrane"/>
    <property type="evidence" value="ECO:0007669"/>
    <property type="project" value="InterPro"/>
</dbReference>
<evidence type="ECO:0000313" key="5">
    <source>
        <dbReference type="Proteomes" id="UP000639772"/>
    </source>
</evidence>
<reference evidence="4 5" key="1">
    <citation type="journal article" date="2020" name="Nat. Food">
        <title>A phased Vanilla planifolia genome enables genetic improvement of flavour and production.</title>
        <authorList>
            <person name="Hasing T."/>
            <person name="Tang H."/>
            <person name="Brym M."/>
            <person name="Khazi F."/>
            <person name="Huang T."/>
            <person name="Chambers A.H."/>
        </authorList>
    </citation>
    <scope>NUCLEOTIDE SEQUENCE [LARGE SCALE GENOMIC DNA]</scope>
    <source>
        <tissue evidence="4">Leaf</tissue>
    </source>
</reference>
<evidence type="ECO:0000256" key="2">
    <source>
        <dbReference type="SAM" id="Phobius"/>
    </source>
</evidence>
<dbReference type="Pfam" id="PF08392">
    <property type="entry name" value="FAE1_CUT1_RppA"/>
    <property type="match status" value="1"/>
</dbReference>
<dbReference type="InterPro" id="IPR016039">
    <property type="entry name" value="Thiolase-like"/>
</dbReference>
<proteinExistence type="predicted"/>
<accession>A0A835Q1W1</accession>
<dbReference type="GO" id="GO:0006633">
    <property type="term" value="P:fatty acid biosynthetic process"/>
    <property type="evidence" value="ECO:0007669"/>
    <property type="project" value="InterPro"/>
</dbReference>